<comment type="function">
    <text evidence="7">Catalyzes the methyl esterification of L-isoaspartyl residues in peptides and proteins that result from spontaneous decomposition of normal L-aspartyl and L-asparaginyl residues. It plays a role in the repair and/or degradation of damaged proteins.</text>
</comment>
<name>A0A5C5VKD4_9BACT</name>
<dbReference type="EMBL" id="SJPF01000001">
    <property type="protein sequence ID" value="TWT39068.1"/>
    <property type="molecule type" value="Genomic_DNA"/>
</dbReference>
<keyword evidence="3 7" id="KW-0963">Cytoplasm</keyword>
<dbReference type="GO" id="GO:0005737">
    <property type="term" value="C:cytoplasm"/>
    <property type="evidence" value="ECO:0007669"/>
    <property type="project" value="UniProtKB-SubCell"/>
</dbReference>
<dbReference type="PANTHER" id="PTHR11579">
    <property type="entry name" value="PROTEIN-L-ISOASPARTATE O-METHYLTRANSFERASE"/>
    <property type="match status" value="1"/>
</dbReference>
<keyword evidence="4 7" id="KW-0489">Methyltransferase</keyword>
<dbReference type="GO" id="GO:0030091">
    <property type="term" value="P:protein repair"/>
    <property type="evidence" value="ECO:0007669"/>
    <property type="project" value="UniProtKB-UniRule"/>
</dbReference>
<evidence type="ECO:0000256" key="3">
    <source>
        <dbReference type="ARBA" id="ARBA00022490"/>
    </source>
</evidence>
<dbReference type="Pfam" id="PF01135">
    <property type="entry name" value="PCMT"/>
    <property type="match status" value="1"/>
</dbReference>
<evidence type="ECO:0000256" key="5">
    <source>
        <dbReference type="ARBA" id="ARBA00022679"/>
    </source>
</evidence>
<dbReference type="FunFam" id="3.40.50.150:FF:000010">
    <property type="entry name" value="Protein-L-isoaspartate O-methyltransferase"/>
    <property type="match status" value="1"/>
</dbReference>
<evidence type="ECO:0000313" key="8">
    <source>
        <dbReference type="EMBL" id="TWT39068.1"/>
    </source>
</evidence>
<evidence type="ECO:0000256" key="7">
    <source>
        <dbReference type="HAMAP-Rule" id="MF_00090"/>
    </source>
</evidence>
<evidence type="ECO:0000256" key="4">
    <source>
        <dbReference type="ARBA" id="ARBA00022603"/>
    </source>
</evidence>
<evidence type="ECO:0000256" key="2">
    <source>
        <dbReference type="ARBA" id="ARBA00005369"/>
    </source>
</evidence>
<sequence>MYSACSSDEMAKYAALRKEVVMRQLRGRDIRDTAVLSAMGDVPRHEFLPPRQRRLAYDDCAVALSSGQTISQPYIVALMSQLAEIQPGARVLDIGAGSGYQSAVLAEMGAEVYAIEILPELAAAAKERLCRLGDGDVHLRQGDGYAGWPTAAPFDAILIAAAAPKIPPLLPAQLATGGRLILPVGEGAQVLQCVHKLAEDKFECRNVSAVQFVPMVGQVRQ</sequence>
<dbReference type="PANTHER" id="PTHR11579:SF0">
    <property type="entry name" value="PROTEIN-L-ISOASPARTATE(D-ASPARTATE) O-METHYLTRANSFERASE"/>
    <property type="match status" value="1"/>
</dbReference>
<dbReference type="CDD" id="cd02440">
    <property type="entry name" value="AdoMet_MTases"/>
    <property type="match status" value="1"/>
</dbReference>
<keyword evidence="6 7" id="KW-0949">S-adenosyl-L-methionine</keyword>
<evidence type="ECO:0000256" key="1">
    <source>
        <dbReference type="ARBA" id="ARBA00004496"/>
    </source>
</evidence>
<gene>
    <name evidence="8" type="primary">pcm_1</name>
    <name evidence="7" type="synonym">pcm</name>
    <name evidence="8" type="ORF">Enr8_07630</name>
</gene>
<comment type="subcellular location">
    <subcellularLocation>
        <location evidence="1 7">Cytoplasm</location>
    </subcellularLocation>
</comment>
<evidence type="ECO:0000313" key="9">
    <source>
        <dbReference type="Proteomes" id="UP000318878"/>
    </source>
</evidence>
<feature type="active site" evidence="7">
    <location>
        <position position="71"/>
    </location>
</feature>
<comment type="caution">
    <text evidence="8">The sequence shown here is derived from an EMBL/GenBank/DDBJ whole genome shotgun (WGS) entry which is preliminary data.</text>
</comment>
<dbReference type="GO" id="GO:0032259">
    <property type="term" value="P:methylation"/>
    <property type="evidence" value="ECO:0007669"/>
    <property type="project" value="UniProtKB-KW"/>
</dbReference>
<comment type="catalytic activity">
    <reaction evidence="7">
        <text>[protein]-L-isoaspartate + S-adenosyl-L-methionine = [protein]-L-isoaspartate alpha-methyl ester + S-adenosyl-L-homocysteine</text>
        <dbReference type="Rhea" id="RHEA:12705"/>
        <dbReference type="Rhea" id="RHEA-COMP:12143"/>
        <dbReference type="Rhea" id="RHEA-COMP:12144"/>
        <dbReference type="ChEBI" id="CHEBI:57856"/>
        <dbReference type="ChEBI" id="CHEBI:59789"/>
        <dbReference type="ChEBI" id="CHEBI:90596"/>
        <dbReference type="ChEBI" id="CHEBI:90598"/>
        <dbReference type="EC" id="2.1.1.77"/>
    </reaction>
</comment>
<reference evidence="8 9" key="1">
    <citation type="submission" date="2019-02" db="EMBL/GenBank/DDBJ databases">
        <title>Deep-cultivation of Planctomycetes and their phenomic and genomic characterization uncovers novel biology.</title>
        <authorList>
            <person name="Wiegand S."/>
            <person name="Jogler M."/>
            <person name="Boedeker C."/>
            <person name="Pinto D."/>
            <person name="Vollmers J."/>
            <person name="Rivas-Marin E."/>
            <person name="Kohn T."/>
            <person name="Peeters S.H."/>
            <person name="Heuer A."/>
            <person name="Rast P."/>
            <person name="Oberbeckmann S."/>
            <person name="Bunk B."/>
            <person name="Jeske O."/>
            <person name="Meyerdierks A."/>
            <person name="Storesund J.E."/>
            <person name="Kallscheuer N."/>
            <person name="Luecker S."/>
            <person name="Lage O.M."/>
            <person name="Pohl T."/>
            <person name="Merkel B.J."/>
            <person name="Hornburger P."/>
            <person name="Mueller R.-W."/>
            <person name="Bruemmer F."/>
            <person name="Labrenz M."/>
            <person name="Spormann A.M."/>
            <person name="Op Den Camp H."/>
            <person name="Overmann J."/>
            <person name="Amann R."/>
            <person name="Jetten M.S.M."/>
            <person name="Mascher T."/>
            <person name="Medema M.H."/>
            <person name="Devos D.P."/>
            <person name="Kaster A.-K."/>
            <person name="Ovreas L."/>
            <person name="Rohde M."/>
            <person name="Galperin M.Y."/>
            <person name="Jogler C."/>
        </authorList>
    </citation>
    <scope>NUCLEOTIDE SEQUENCE [LARGE SCALE GENOMIC DNA]</scope>
    <source>
        <strain evidence="8 9">Enr8</strain>
    </source>
</reference>
<dbReference type="Gene3D" id="3.40.50.150">
    <property type="entry name" value="Vaccinia Virus protein VP39"/>
    <property type="match status" value="1"/>
</dbReference>
<accession>A0A5C5VKD4</accession>
<dbReference type="NCBIfam" id="TIGR00080">
    <property type="entry name" value="pimt"/>
    <property type="match status" value="1"/>
</dbReference>
<keyword evidence="5 7" id="KW-0808">Transferase</keyword>
<dbReference type="Proteomes" id="UP000318878">
    <property type="component" value="Unassembled WGS sequence"/>
</dbReference>
<dbReference type="AlphaFoldDB" id="A0A5C5VKD4"/>
<dbReference type="EC" id="2.1.1.77" evidence="7"/>
<dbReference type="NCBIfam" id="NF001453">
    <property type="entry name" value="PRK00312.1"/>
    <property type="match status" value="1"/>
</dbReference>
<dbReference type="SUPFAM" id="SSF53335">
    <property type="entry name" value="S-adenosyl-L-methionine-dependent methyltransferases"/>
    <property type="match status" value="1"/>
</dbReference>
<protein>
    <recommendedName>
        <fullName evidence="7">Protein-L-isoaspartate O-methyltransferase</fullName>
        <ecNumber evidence="7">2.1.1.77</ecNumber>
    </recommendedName>
    <alternativeName>
        <fullName evidence="7">L-isoaspartyl protein carboxyl methyltransferase</fullName>
    </alternativeName>
    <alternativeName>
        <fullName evidence="7">Protein L-isoaspartyl methyltransferase</fullName>
    </alternativeName>
    <alternativeName>
        <fullName evidence="7">Protein-beta-aspartate methyltransferase</fullName>
        <shortName evidence="7">PIMT</shortName>
    </alternativeName>
</protein>
<dbReference type="GO" id="GO:0004719">
    <property type="term" value="F:protein-L-isoaspartate (D-aspartate) O-methyltransferase activity"/>
    <property type="evidence" value="ECO:0007669"/>
    <property type="project" value="UniProtKB-UniRule"/>
</dbReference>
<keyword evidence="9" id="KW-1185">Reference proteome</keyword>
<dbReference type="RefSeq" id="WP_222434792.1">
    <property type="nucleotide sequence ID" value="NZ_SJPF01000001.1"/>
</dbReference>
<dbReference type="HAMAP" id="MF_00090">
    <property type="entry name" value="PIMT"/>
    <property type="match status" value="1"/>
</dbReference>
<evidence type="ECO:0000256" key="6">
    <source>
        <dbReference type="ARBA" id="ARBA00022691"/>
    </source>
</evidence>
<dbReference type="InterPro" id="IPR029063">
    <property type="entry name" value="SAM-dependent_MTases_sf"/>
</dbReference>
<organism evidence="8 9">
    <name type="scientific">Blastopirellula retiformator</name>
    <dbReference type="NCBI Taxonomy" id="2527970"/>
    <lineage>
        <taxon>Bacteria</taxon>
        <taxon>Pseudomonadati</taxon>
        <taxon>Planctomycetota</taxon>
        <taxon>Planctomycetia</taxon>
        <taxon>Pirellulales</taxon>
        <taxon>Pirellulaceae</taxon>
        <taxon>Blastopirellula</taxon>
    </lineage>
</organism>
<comment type="similarity">
    <text evidence="2 7">Belongs to the methyltransferase superfamily. L-isoaspartyl/D-aspartyl protein methyltransferase family.</text>
</comment>
<dbReference type="PROSITE" id="PS01279">
    <property type="entry name" value="PCMT"/>
    <property type="match status" value="1"/>
</dbReference>
<proteinExistence type="inferred from homology"/>
<dbReference type="InterPro" id="IPR000682">
    <property type="entry name" value="PCMT"/>
</dbReference>